<keyword evidence="11" id="KW-1185">Reference proteome</keyword>
<comment type="cofactor">
    <cofactor evidence="1 8">
        <name>heme</name>
        <dbReference type="ChEBI" id="CHEBI:30413"/>
    </cofactor>
</comment>
<evidence type="ECO:0000256" key="5">
    <source>
        <dbReference type="ARBA" id="ARBA00023002"/>
    </source>
</evidence>
<dbReference type="PROSITE" id="PS00086">
    <property type="entry name" value="CYTOCHROME_P450"/>
    <property type="match status" value="1"/>
</dbReference>
<feature type="binding site" description="axial binding residue" evidence="8">
    <location>
        <position position="154"/>
    </location>
    <ligand>
        <name>heme</name>
        <dbReference type="ChEBI" id="CHEBI:30413"/>
    </ligand>
    <ligandPart>
        <name>Fe</name>
        <dbReference type="ChEBI" id="CHEBI:18248"/>
    </ligandPart>
</feature>
<organism evidence="10 11">
    <name type="scientific">Cudoniella acicularis</name>
    <dbReference type="NCBI Taxonomy" id="354080"/>
    <lineage>
        <taxon>Eukaryota</taxon>
        <taxon>Fungi</taxon>
        <taxon>Dikarya</taxon>
        <taxon>Ascomycota</taxon>
        <taxon>Pezizomycotina</taxon>
        <taxon>Leotiomycetes</taxon>
        <taxon>Helotiales</taxon>
        <taxon>Tricladiaceae</taxon>
        <taxon>Cudoniella</taxon>
    </lineage>
</organism>
<evidence type="ECO:0000313" key="11">
    <source>
        <dbReference type="Proteomes" id="UP000566819"/>
    </source>
</evidence>
<dbReference type="SUPFAM" id="SSF48264">
    <property type="entry name" value="Cytochrome P450"/>
    <property type="match status" value="1"/>
</dbReference>
<comment type="similarity">
    <text evidence="2 9">Belongs to the cytochrome P450 family.</text>
</comment>
<dbReference type="Gene3D" id="1.10.630.10">
    <property type="entry name" value="Cytochrome P450"/>
    <property type="match status" value="1"/>
</dbReference>
<dbReference type="PANTHER" id="PTHR24305:SF29">
    <property type="entry name" value="BENZOATE-PARA-HYDROXYLASE"/>
    <property type="match status" value="1"/>
</dbReference>
<dbReference type="GO" id="GO:0005506">
    <property type="term" value="F:iron ion binding"/>
    <property type="evidence" value="ECO:0007669"/>
    <property type="project" value="InterPro"/>
</dbReference>
<dbReference type="GO" id="GO:0004497">
    <property type="term" value="F:monooxygenase activity"/>
    <property type="evidence" value="ECO:0007669"/>
    <property type="project" value="UniProtKB-KW"/>
</dbReference>
<accession>A0A8H4RTR1</accession>
<dbReference type="PRINTS" id="PR00463">
    <property type="entry name" value="EP450I"/>
</dbReference>
<sequence length="172" mass="18774">MAIVVAGSEILTTALASSIHFLLQNPESFKILLEEVHSSFSSEEQITSASTTSLPYLNAVLNETLRMAPPFPGGLHREVPKGGAIIAGYAIPEGMTVSVPCWSMFPSASNFTSPDIFVPERWLKDADSKLESEQVEMGDKKEAFHPFSLGPHGCIGQPLAWMEMRLILSRLL</sequence>
<dbReference type="InterPro" id="IPR001128">
    <property type="entry name" value="Cyt_P450"/>
</dbReference>
<dbReference type="GO" id="GO:0020037">
    <property type="term" value="F:heme binding"/>
    <property type="evidence" value="ECO:0007669"/>
    <property type="project" value="InterPro"/>
</dbReference>
<gene>
    <name evidence="10" type="ORF">G7Y89_g2212</name>
</gene>
<dbReference type="PANTHER" id="PTHR24305">
    <property type="entry name" value="CYTOCHROME P450"/>
    <property type="match status" value="1"/>
</dbReference>
<evidence type="ECO:0000256" key="9">
    <source>
        <dbReference type="RuleBase" id="RU000461"/>
    </source>
</evidence>
<keyword evidence="7 9" id="KW-0503">Monooxygenase</keyword>
<evidence type="ECO:0000256" key="8">
    <source>
        <dbReference type="PIRSR" id="PIRSR602401-1"/>
    </source>
</evidence>
<keyword evidence="5 9" id="KW-0560">Oxidoreductase</keyword>
<evidence type="ECO:0000256" key="4">
    <source>
        <dbReference type="ARBA" id="ARBA00022723"/>
    </source>
</evidence>
<dbReference type="Pfam" id="PF00067">
    <property type="entry name" value="p450"/>
    <property type="match status" value="1"/>
</dbReference>
<proteinExistence type="inferred from homology"/>
<comment type="caution">
    <text evidence="10">The sequence shown here is derived from an EMBL/GenBank/DDBJ whole genome shotgun (WGS) entry which is preliminary data.</text>
</comment>
<dbReference type="PRINTS" id="PR00385">
    <property type="entry name" value="P450"/>
</dbReference>
<reference evidence="10 11" key="1">
    <citation type="submission" date="2020-03" db="EMBL/GenBank/DDBJ databases">
        <title>Draft Genome Sequence of Cudoniella acicularis.</title>
        <authorList>
            <person name="Buettner E."/>
            <person name="Kellner H."/>
        </authorList>
    </citation>
    <scope>NUCLEOTIDE SEQUENCE [LARGE SCALE GENOMIC DNA]</scope>
    <source>
        <strain evidence="10 11">DSM 108380</strain>
    </source>
</reference>
<protein>
    <recommendedName>
        <fullName evidence="12">Cytochrome P450</fullName>
    </recommendedName>
</protein>
<evidence type="ECO:0000256" key="3">
    <source>
        <dbReference type="ARBA" id="ARBA00022617"/>
    </source>
</evidence>
<dbReference type="GO" id="GO:0016705">
    <property type="term" value="F:oxidoreductase activity, acting on paired donors, with incorporation or reduction of molecular oxygen"/>
    <property type="evidence" value="ECO:0007669"/>
    <property type="project" value="InterPro"/>
</dbReference>
<name>A0A8H4RTR1_9HELO</name>
<evidence type="ECO:0000256" key="1">
    <source>
        <dbReference type="ARBA" id="ARBA00001971"/>
    </source>
</evidence>
<evidence type="ECO:0000256" key="2">
    <source>
        <dbReference type="ARBA" id="ARBA00010617"/>
    </source>
</evidence>
<dbReference type="Proteomes" id="UP000566819">
    <property type="component" value="Unassembled WGS sequence"/>
</dbReference>
<evidence type="ECO:0000256" key="6">
    <source>
        <dbReference type="ARBA" id="ARBA00023004"/>
    </source>
</evidence>
<evidence type="ECO:0008006" key="12">
    <source>
        <dbReference type="Google" id="ProtNLM"/>
    </source>
</evidence>
<dbReference type="OrthoDB" id="1470350at2759"/>
<evidence type="ECO:0000313" key="10">
    <source>
        <dbReference type="EMBL" id="KAF4635870.1"/>
    </source>
</evidence>
<keyword evidence="3 8" id="KW-0349">Heme</keyword>
<dbReference type="InterPro" id="IPR017972">
    <property type="entry name" value="Cyt_P450_CS"/>
</dbReference>
<dbReference type="InterPro" id="IPR002401">
    <property type="entry name" value="Cyt_P450_E_grp-I"/>
</dbReference>
<keyword evidence="6 8" id="KW-0408">Iron</keyword>
<evidence type="ECO:0000256" key="7">
    <source>
        <dbReference type="ARBA" id="ARBA00023033"/>
    </source>
</evidence>
<dbReference type="InterPro" id="IPR050121">
    <property type="entry name" value="Cytochrome_P450_monoxygenase"/>
</dbReference>
<dbReference type="EMBL" id="JAAMPI010000094">
    <property type="protein sequence ID" value="KAF4635870.1"/>
    <property type="molecule type" value="Genomic_DNA"/>
</dbReference>
<dbReference type="AlphaFoldDB" id="A0A8H4RTR1"/>
<keyword evidence="4 8" id="KW-0479">Metal-binding</keyword>
<dbReference type="InterPro" id="IPR036396">
    <property type="entry name" value="Cyt_P450_sf"/>
</dbReference>